<sequence length="124" mass="13273">MGATADFKPPCDAANAAPFGPAVIEKRTANTPLANLGTSFMEFTETGASDPWTLRYEETIYVVAGRLELDIIEDGVTGVTGATVVGDVGELLVLPEGTTVRYRADKGTRLVLSITPVNWRDRTN</sequence>
<dbReference type="RefSeq" id="WP_167924754.1">
    <property type="nucleotide sequence ID" value="NZ_JAATVY010000004.1"/>
</dbReference>
<evidence type="ECO:0000313" key="1">
    <source>
        <dbReference type="EMBL" id="NJC69886.1"/>
    </source>
</evidence>
<name>A0ABX0XV23_9ACTN</name>
<dbReference type="EMBL" id="JAATVY010000004">
    <property type="protein sequence ID" value="NJC69886.1"/>
    <property type="molecule type" value="Genomic_DNA"/>
</dbReference>
<comment type="caution">
    <text evidence="1">The sequence shown here is derived from an EMBL/GenBank/DDBJ whole genome shotgun (WGS) entry which is preliminary data.</text>
</comment>
<gene>
    <name evidence="1" type="ORF">HC031_09160</name>
</gene>
<dbReference type="InterPro" id="IPR010424">
    <property type="entry name" value="EutQ"/>
</dbReference>
<protein>
    <recommendedName>
        <fullName evidence="3">Ethanolamine utilization protein EutQ</fullName>
    </recommendedName>
</protein>
<dbReference type="SUPFAM" id="SSF51182">
    <property type="entry name" value="RmlC-like cupins"/>
    <property type="match status" value="1"/>
</dbReference>
<accession>A0ABX0XV23</accession>
<proteinExistence type="predicted"/>
<dbReference type="InterPro" id="IPR011051">
    <property type="entry name" value="RmlC_Cupin_sf"/>
</dbReference>
<dbReference type="InterPro" id="IPR014710">
    <property type="entry name" value="RmlC-like_jellyroll"/>
</dbReference>
<organism evidence="1 2">
    <name type="scientific">Planosporangium thailandense</name>
    <dbReference type="NCBI Taxonomy" id="765197"/>
    <lineage>
        <taxon>Bacteria</taxon>
        <taxon>Bacillati</taxon>
        <taxon>Actinomycetota</taxon>
        <taxon>Actinomycetes</taxon>
        <taxon>Micromonosporales</taxon>
        <taxon>Micromonosporaceae</taxon>
        <taxon>Planosporangium</taxon>
    </lineage>
</organism>
<dbReference type="Proteomes" id="UP000722989">
    <property type="component" value="Unassembled WGS sequence"/>
</dbReference>
<dbReference type="Gene3D" id="2.60.120.10">
    <property type="entry name" value="Jelly Rolls"/>
    <property type="match status" value="1"/>
</dbReference>
<evidence type="ECO:0000313" key="2">
    <source>
        <dbReference type="Proteomes" id="UP000722989"/>
    </source>
</evidence>
<evidence type="ECO:0008006" key="3">
    <source>
        <dbReference type="Google" id="ProtNLM"/>
    </source>
</evidence>
<dbReference type="Pfam" id="PF06249">
    <property type="entry name" value="EutQ"/>
    <property type="match status" value="1"/>
</dbReference>
<reference evidence="1 2" key="1">
    <citation type="submission" date="2020-03" db="EMBL/GenBank/DDBJ databases">
        <title>WGS of the type strain of Planosporangium spp.</title>
        <authorList>
            <person name="Thawai C."/>
        </authorList>
    </citation>
    <scope>NUCLEOTIDE SEQUENCE [LARGE SCALE GENOMIC DNA]</scope>
    <source>
        <strain evidence="1 2">TBRC 5610</strain>
    </source>
</reference>
<keyword evidence="2" id="KW-1185">Reference proteome</keyword>